<proteinExistence type="predicted"/>
<dbReference type="FunFam" id="2.40.50.100:FF:000010">
    <property type="entry name" value="Acetyltransferase component of pyruvate dehydrogenase complex"/>
    <property type="match status" value="1"/>
</dbReference>
<dbReference type="GO" id="GO:0004742">
    <property type="term" value="F:dihydrolipoyllysine-residue acetyltransferase activity"/>
    <property type="evidence" value="ECO:0007669"/>
    <property type="project" value="TreeGrafter"/>
</dbReference>
<reference evidence="5" key="1">
    <citation type="submission" date="2021-11" db="EMBL/GenBank/DDBJ databases">
        <authorList>
            <consortium name="Genoscope - CEA"/>
            <person name="William W."/>
        </authorList>
    </citation>
    <scope>NUCLEOTIDE SEQUENCE</scope>
</reference>
<feature type="compositionally biased region" description="Pro residues" evidence="3">
    <location>
        <begin position="136"/>
        <end position="148"/>
    </location>
</feature>
<dbReference type="OrthoDB" id="537444at2759"/>
<feature type="domain" description="Lipoyl-binding" evidence="4">
    <location>
        <begin position="25"/>
        <end position="100"/>
    </location>
</feature>
<comment type="caution">
    <text evidence="5">The sequence shown here is derived from an EMBL/GenBank/DDBJ whole genome shotgun (WGS) entry which is preliminary data.</text>
</comment>
<dbReference type="Proteomes" id="UP000789595">
    <property type="component" value="Unassembled WGS sequence"/>
</dbReference>
<dbReference type="SUPFAM" id="SSF51230">
    <property type="entry name" value="Single hybrid motif"/>
    <property type="match status" value="1"/>
</dbReference>
<evidence type="ECO:0000313" key="6">
    <source>
        <dbReference type="Proteomes" id="UP000789595"/>
    </source>
</evidence>
<feature type="region of interest" description="Disordered" evidence="3">
    <location>
        <begin position="116"/>
        <end position="156"/>
    </location>
</feature>
<evidence type="ECO:0000313" key="5">
    <source>
        <dbReference type="EMBL" id="CAH0375354.1"/>
    </source>
</evidence>
<dbReference type="PROSITE" id="PS50968">
    <property type="entry name" value="BIOTINYL_LIPOYL"/>
    <property type="match status" value="1"/>
</dbReference>
<dbReference type="Pfam" id="PF00364">
    <property type="entry name" value="Biotin_lipoyl"/>
    <property type="match status" value="1"/>
</dbReference>
<dbReference type="InterPro" id="IPR000089">
    <property type="entry name" value="Biotin_lipoyl"/>
</dbReference>
<dbReference type="PANTHER" id="PTHR23151:SF90">
    <property type="entry name" value="DIHYDROLIPOYLLYSINE-RESIDUE ACETYLTRANSFERASE COMPONENT OF PYRUVATE DEHYDROGENASE COMPLEX, MITOCHONDRIAL-RELATED"/>
    <property type="match status" value="1"/>
</dbReference>
<dbReference type="GO" id="GO:0045254">
    <property type="term" value="C:pyruvate dehydrogenase complex"/>
    <property type="evidence" value="ECO:0007669"/>
    <property type="project" value="InterPro"/>
</dbReference>
<dbReference type="PROSITE" id="PS00189">
    <property type="entry name" value="LIPOYL"/>
    <property type="match status" value="1"/>
</dbReference>
<sequence length="202" mass="20383">MLGTRVLRHAARRLTAARWFSLPSHDVVGLPALSPTMEQGTIAKWNVEEGAPFGAGDVICEIETDKATVDFEAQDDGVLAKYLQPAGAEVAVGAPIMVVVEEAADAGAFSDFEAPAAAAAPPPAPAAPAEEKAPAAPAPAAPAPPPAAAPAVATGAAPPPVAGASHIFVRADADLPLVRGPLAATLEAQKESYHEQYGATGF</sequence>
<keyword evidence="2" id="KW-0809">Transit peptide</keyword>
<dbReference type="AlphaFoldDB" id="A0A8J2X0R3"/>
<name>A0A8J2X0R3_9STRA</name>
<dbReference type="InterPro" id="IPR011053">
    <property type="entry name" value="Single_hybrid_motif"/>
</dbReference>
<dbReference type="Gene3D" id="2.40.50.100">
    <property type="match status" value="1"/>
</dbReference>
<protein>
    <recommendedName>
        <fullName evidence="4">Lipoyl-binding domain-containing protein</fullName>
    </recommendedName>
</protein>
<accession>A0A8J2X0R3</accession>
<evidence type="ECO:0000259" key="4">
    <source>
        <dbReference type="PROSITE" id="PS50968"/>
    </source>
</evidence>
<dbReference type="InterPro" id="IPR003016">
    <property type="entry name" value="2-oxoA_DH_lipoyl-BS"/>
</dbReference>
<dbReference type="PANTHER" id="PTHR23151">
    <property type="entry name" value="DIHYDROLIPOAMIDE ACETYL/SUCCINYL-TRANSFERASE-RELATED"/>
    <property type="match status" value="1"/>
</dbReference>
<dbReference type="GO" id="GO:0006086">
    <property type="term" value="P:pyruvate decarboxylation to acetyl-CoA"/>
    <property type="evidence" value="ECO:0007669"/>
    <property type="project" value="InterPro"/>
</dbReference>
<keyword evidence="1" id="KW-0450">Lipoyl</keyword>
<keyword evidence="6" id="KW-1185">Reference proteome</keyword>
<gene>
    <name evidence="5" type="ORF">PECAL_4P26860</name>
</gene>
<dbReference type="EMBL" id="CAKKNE010000004">
    <property type="protein sequence ID" value="CAH0375354.1"/>
    <property type="molecule type" value="Genomic_DNA"/>
</dbReference>
<evidence type="ECO:0000256" key="1">
    <source>
        <dbReference type="ARBA" id="ARBA00022823"/>
    </source>
</evidence>
<organism evidence="5 6">
    <name type="scientific">Pelagomonas calceolata</name>
    <dbReference type="NCBI Taxonomy" id="35677"/>
    <lineage>
        <taxon>Eukaryota</taxon>
        <taxon>Sar</taxon>
        <taxon>Stramenopiles</taxon>
        <taxon>Ochrophyta</taxon>
        <taxon>Pelagophyceae</taxon>
        <taxon>Pelagomonadales</taxon>
        <taxon>Pelagomonadaceae</taxon>
        <taxon>Pelagomonas</taxon>
    </lineage>
</organism>
<dbReference type="InterPro" id="IPR045257">
    <property type="entry name" value="E2/Pdx1"/>
</dbReference>
<evidence type="ECO:0000256" key="2">
    <source>
        <dbReference type="ARBA" id="ARBA00022946"/>
    </source>
</evidence>
<dbReference type="CDD" id="cd06849">
    <property type="entry name" value="lipoyl_domain"/>
    <property type="match status" value="1"/>
</dbReference>
<evidence type="ECO:0000256" key="3">
    <source>
        <dbReference type="SAM" id="MobiDB-lite"/>
    </source>
</evidence>